<sequence length="167" mass="16060">MFATRFVLAALALVNVALAGAPPACLLGAIQGLPNPADMSAVCDKYQTSVTGNLTVVCSGDDVQSAYSAYSATCSLNGVKVKALATSSAEASSAAATAKTTATGTGKTTATAKATASTKTGTSTATATGAAATESGDSTSGATTASQPVAFMVSGLLALGVANLLLL</sequence>
<dbReference type="Proteomes" id="UP000016923">
    <property type="component" value="Unassembled WGS sequence"/>
</dbReference>
<evidence type="ECO:0000313" key="4">
    <source>
        <dbReference type="Proteomes" id="UP000016923"/>
    </source>
</evidence>
<evidence type="ECO:0000256" key="1">
    <source>
        <dbReference type="SAM" id="Phobius"/>
    </source>
</evidence>
<dbReference type="STRING" id="1262450.S3C4J2"/>
<keyword evidence="1" id="KW-1133">Transmembrane helix</keyword>
<feature type="chain" id="PRO_5004518290" description="Gpi anchored cell wall protein" evidence="2">
    <location>
        <begin position="20"/>
        <end position="167"/>
    </location>
</feature>
<evidence type="ECO:0000313" key="3">
    <source>
        <dbReference type="EMBL" id="EPE07702.1"/>
    </source>
</evidence>
<proteinExistence type="predicted"/>
<dbReference type="OMA" id="VEYICEV"/>
<dbReference type="AlphaFoldDB" id="S3C4J2"/>
<dbReference type="eggNOG" id="ENOG502S1X2">
    <property type="taxonomic scope" value="Eukaryota"/>
</dbReference>
<dbReference type="HOGENOM" id="CLU_142957_0_0_1"/>
<protein>
    <recommendedName>
        <fullName evidence="5">Gpi anchored cell wall protein</fullName>
    </recommendedName>
</protein>
<name>S3C4J2_OPHP1</name>
<dbReference type="VEuPathDB" id="FungiDB:F503_00424"/>
<keyword evidence="2" id="KW-0732">Signal</keyword>
<gene>
    <name evidence="3" type="ORF">F503_00424</name>
</gene>
<feature type="transmembrane region" description="Helical" evidence="1">
    <location>
        <begin position="149"/>
        <end position="166"/>
    </location>
</feature>
<evidence type="ECO:0008006" key="5">
    <source>
        <dbReference type="Google" id="ProtNLM"/>
    </source>
</evidence>
<reference evidence="3 4" key="1">
    <citation type="journal article" date="2013" name="BMC Genomics">
        <title>The genome and transcriptome of the pine saprophyte Ophiostoma piceae, and a comparison with the bark beetle-associated pine pathogen Grosmannia clavigera.</title>
        <authorList>
            <person name="Haridas S."/>
            <person name="Wang Y."/>
            <person name="Lim L."/>
            <person name="Massoumi Alamouti S."/>
            <person name="Jackman S."/>
            <person name="Docking R."/>
            <person name="Robertson G."/>
            <person name="Birol I."/>
            <person name="Bohlmann J."/>
            <person name="Breuil C."/>
        </authorList>
    </citation>
    <scope>NUCLEOTIDE SEQUENCE [LARGE SCALE GENOMIC DNA]</scope>
    <source>
        <strain evidence="3 4">UAMH 11346</strain>
    </source>
</reference>
<keyword evidence="4" id="KW-1185">Reference proteome</keyword>
<feature type="signal peptide" evidence="2">
    <location>
        <begin position="1"/>
        <end position="19"/>
    </location>
</feature>
<accession>S3C4J2</accession>
<organism evidence="3 4">
    <name type="scientific">Ophiostoma piceae (strain UAMH 11346)</name>
    <name type="common">Sap stain fungus</name>
    <dbReference type="NCBI Taxonomy" id="1262450"/>
    <lineage>
        <taxon>Eukaryota</taxon>
        <taxon>Fungi</taxon>
        <taxon>Dikarya</taxon>
        <taxon>Ascomycota</taxon>
        <taxon>Pezizomycotina</taxon>
        <taxon>Sordariomycetes</taxon>
        <taxon>Sordariomycetidae</taxon>
        <taxon>Ophiostomatales</taxon>
        <taxon>Ophiostomataceae</taxon>
        <taxon>Ophiostoma</taxon>
    </lineage>
</organism>
<dbReference type="EMBL" id="KE148150">
    <property type="protein sequence ID" value="EPE07702.1"/>
    <property type="molecule type" value="Genomic_DNA"/>
</dbReference>
<keyword evidence="1" id="KW-0472">Membrane</keyword>
<evidence type="ECO:0000256" key="2">
    <source>
        <dbReference type="SAM" id="SignalP"/>
    </source>
</evidence>
<keyword evidence="1" id="KW-0812">Transmembrane</keyword>